<accession>A0A7J4JW62</accession>
<name>A0A7J4JW62_9ARCH</name>
<keyword evidence="1" id="KW-0472">Membrane</keyword>
<proteinExistence type="predicted"/>
<comment type="caution">
    <text evidence="2">The sequence shown here is derived from an EMBL/GenBank/DDBJ whole genome shotgun (WGS) entry which is preliminary data.</text>
</comment>
<protein>
    <recommendedName>
        <fullName evidence="4">Class III signal peptide-containing protein</fullName>
    </recommendedName>
</protein>
<gene>
    <name evidence="2" type="ORF">HA222_00920</name>
</gene>
<evidence type="ECO:0008006" key="4">
    <source>
        <dbReference type="Google" id="ProtNLM"/>
    </source>
</evidence>
<dbReference type="EMBL" id="DUFW01000015">
    <property type="protein sequence ID" value="HIH21210.1"/>
    <property type="molecule type" value="Genomic_DNA"/>
</dbReference>
<dbReference type="AlphaFoldDB" id="A0A7J4JW62"/>
<keyword evidence="1" id="KW-1133">Transmembrane helix</keyword>
<evidence type="ECO:0000313" key="2">
    <source>
        <dbReference type="EMBL" id="HIH21210.1"/>
    </source>
</evidence>
<sequence length="136" mass="14732">MNSPKGQVGVEYLVISGFLLFAVLVFFAFSISTYNESASFTKAKNLVDSLANTASQLSGLGNNSSLTLDLDFPDSIQSFEVSGKTLRLFLNSSTGLREYYAESKLDLNSVNLPLTSGMHRVKVFVSEGKAGFVEVQ</sequence>
<evidence type="ECO:0000313" key="3">
    <source>
        <dbReference type="Proteomes" id="UP000590964"/>
    </source>
</evidence>
<dbReference type="Proteomes" id="UP000590964">
    <property type="component" value="Unassembled WGS sequence"/>
</dbReference>
<keyword evidence="1" id="KW-0812">Transmembrane</keyword>
<feature type="transmembrane region" description="Helical" evidence="1">
    <location>
        <begin position="12"/>
        <end position="34"/>
    </location>
</feature>
<organism evidence="2 3">
    <name type="scientific">Candidatus Iainarchaeum sp</name>
    <dbReference type="NCBI Taxonomy" id="3101447"/>
    <lineage>
        <taxon>Archaea</taxon>
        <taxon>Candidatus Iainarchaeota</taxon>
        <taxon>Candidatus Iainarchaeia</taxon>
        <taxon>Candidatus Iainarchaeales</taxon>
        <taxon>Candidatus Iainarchaeaceae</taxon>
        <taxon>Candidatus Iainarchaeum</taxon>
    </lineage>
</organism>
<reference evidence="3" key="1">
    <citation type="journal article" date="2020" name="bioRxiv">
        <title>A rank-normalized archaeal taxonomy based on genome phylogeny resolves widespread incomplete and uneven classifications.</title>
        <authorList>
            <person name="Rinke C."/>
            <person name="Chuvochina M."/>
            <person name="Mussig A.J."/>
            <person name="Chaumeil P.-A."/>
            <person name="Waite D.W."/>
            <person name="Whitman W.B."/>
            <person name="Parks D.H."/>
            <person name="Hugenholtz P."/>
        </authorList>
    </citation>
    <scope>NUCLEOTIDE SEQUENCE [LARGE SCALE GENOMIC DNA]</scope>
</reference>
<evidence type="ECO:0000256" key="1">
    <source>
        <dbReference type="SAM" id="Phobius"/>
    </source>
</evidence>